<gene>
    <name evidence="1" type="ORF">GCM10011363_37630</name>
</gene>
<name>A0ABQ1L6B7_9RHOB</name>
<dbReference type="Proteomes" id="UP000645462">
    <property type="component" value="Unassembled WGS sequence"/>
</dbReference>
<comment type="caution">
    <text evidence="1">The sequence shown here is derived from an EMBL/GenBank/DDBJ whole genome shotgun (WGS) entry which is preliminary data.</text>
</comment>
<proteinExistence type="predicted"/>
<dbReference type="EMBL" id="BMFC01000013">
    <property type="protein sequence ID" value="GGC17549.1"/>
    <property type="molecule type" value="Genomic_DNA"/>
</dbReference>
<accession>A0ABQ1L6B7</accession>
<keyword evidence="2" id="KW-1185">Reference proteome</keyword>
<reference evidence="2" key="1">
    <citation type="journal article" date="2019" name="Int. J. Syst. Evol. Microbiol.">
        <title>The Global Catalogue of Microorganisms (GCM) 10K type strain sequencing project: providing services to taxonomists for standard genome sequencing and annotation.</title>
        <authorList>
            <consortium name="The Broad Institute Genomics Platform"/>
            <consortium name="The Broad Institute Genome Sequencing Center for Infectious Disease"/>
            <person name="Wu L."/>
            <person name="Ma J."/>
        </authorList>
    </citation>
    <scope>NUCLEOTIDE SEQUENCE [LARGE SCALE GENOMIC DNA]</scope>
    <source>
        <strain evidence="2">CGMCC 1.12478</strain>
    </source>
</reference>
<protein>
    <submittedName>
        <fullName evidence="1">Uncharacterized protein</fullName>
    </submittedName>
</protein>
<evidence type="ECO:0000313" key="1">
    <source>
        <dbReference type="EMBL" id="GGC17549.1"/>
    </source>
</evidence>
<organism evidence="1 2">
    <name type="scientific">Marivita lacus</name>
    <dbReference type="NCBI Taxonomy" id="1323742"/>
    <lineage>
        <taxon>Bacteria</taxon>
        <taxon>Pseudomonadati</taxon>
        <taxon>Pseudomonadota</taxon>
        <taxon>Alphaproteobacteria</taxon>
        <taxon>Rhodobacterales</taxon>
        <taxon>Roseobacteraceae</taxon>
        <taxon>Marivita</taxon>
    </lineage>
</organism>
<evidence type="ECO:0000313" key="2">
    <source>
        <dbReference type="Proteomes" id="UP000645462"/>
    </source>
</evidence>
<sequence length="72" mass="8058">MQGRGSDRTAITKIQRQVLGRCAGHRSKKDQYRDEDNTSHLLDAGCAKIVHIDQPNAKLALLLTGLRDLEYP</sequence>